<sequence length="168" mass="18167">MILTILTIVLIICFITDIRSRKIYNVITLPAVLLGLIIHTIINGWQGLLFSGSGLLVGGGLLFILFVFGAMGAGDVKLLAAIGSLMGTNFVFYTFIYAALIGGLVAFVLLFRKKKLSGFFQQIFFSIFIFKGERGSLSVSQQPGSETFPYGVAIVLGTVCSYFMEGSL</sequence>
<proteinExistence type="inferred from homology"/>
<accession>A0ABW2ESE9</accession>
<evidence type="ECO:0000256" key="1">
    <source>
        <dbReference type="ARBA" id="ARBA00005801"/>
    </source>
</evidence>
<dbReference type="Gene3D" id="1.20.120.1220">
    <property type="match status" value="1"/>
</dbReference>
<dbReference type="InterPro" id="IPR050882">
    <property type="entry name" value="Prepilin_peptidase/N-MTase"/>
</dbReference>
<organism evidence="4 5">
    <name type="scientific">Halobacillus seohaensis</name>
    <dbReference type="NCBI Taxonomy" id="447421"/>
    <lineage>
        <taxon>Bacteria</taxon>
        <taxon>Bacillati</taxon>
        <taxon>Bacillota</taxon>
        <taxon>Bacilli</taxon>
        <taxon>Bacillales</taxon>
        <taxon>Bacillaceae</taxon>
        <taxon>Halobacillus</taxon>
    </lineage>
</organism>
<dbReference type="Proteomes" id="UP001596410">
    <property type="component" value="Unassembled WGS sequence"/>
</dbReference>
<comment type="caution">
    <text evidence="4">The sequence shown here is derived from an EMBL/GenBank/DDBJ whole genome shotgun (WGS) entry which is preliminary data.</text>
</comment>
<feature type="domain" description="Prepilin type IV endopeptidase peptidase" evidence="3">
    <location>
        <begin position="5"/>
        <end position="106"/>
    </location>
</feature>
<dbReference type="InterPro" id="IPR000045">
    <property type="entry name" value="Prepilin_IV_endopep_pep"/>
</dbReference>
<dbReference type="Pfam" id="PF01478">
    <property type="entry name" value="Peptidase_A24"/>
    <property type="match status" value="1"/>
</dbReference>
<comment type="similarity">
    <text evidence="1">Belongs to the peptidase A24 family.</text>
</comment>
<keyword evidence="5" id="KW-1185">Reference proteome</keyword>
<reference evidence="5" key="1">
    <citation type="journal article" date="2019" name="Int. J. Syst. Evol. Microbiol.">
        <title>The Global Catalogue of Microorganisms (GCM) 10K type strain sequencing project: providing services to taxonomists for standard genome sequencing and annotation.</title>
        <authorList>
            <consortium name="The Broad Institute Genomics Platform"/>
            <consortium name="The Broad Institute Genome Sequencing Center for Infectious Disease"/>
            <person name="Wu L."/>
            <person name="Ma J."/>
        </authorList>
    </citation>
    <scope>NUCLEOTIDE SEQUENCE [LARGE SCALE GENOMIC DNA]</scope>
    <source>
        <strain evidence="5">CGMCC 4.1621</strain>
    </source>
</reference>
<keyword evidence="2" id="KW-1133">Transmembrane helix</keyword>
<evidence type="ECO:0000259" key="3">
    <source>
        <dbReference type="Pfam" id="PF01478"/>
    </source>
</evidence>
<keyword evidence="2" id="KW-0812">Transmembrane</keyword>
<evidence type="ECO:0000313" key="4">
    <source>
        <dbReference type="EMBL" id="MFC7063860.1"/>
    </source>
</evidence>
<dbReference type="RefSeq" id="WP_204710690.1">
    <property type="nucleotide sequence ID" value="NZ_JBHSZV010000061.1"/>
</dbReference>
<name>A0ABW2ESE9_9BACI</name>
<dbReference type="EMBL" id="JBHSZV010000061">
    <property type="protein sequence ID" value="MFC7063860.1"/>
    <property type="molecule type" value="Genomic_DNA"/>
</dbReference>
<protein>
    <submittedName>
        <fullName evidence="4">Prepilin peptidase</fullName>
    </submittedName>
</protein>
<gene>
    <name evidence="4" type="ORF">ACFQIC_18850</name>
</gene>
<feature type="transmembrane region" description="Helical" evidence="2">
    <location>
        <begin position="49"/>
        <end position="70"/>
    </location>
</feature>
<evidence type="ECO:0000256" key="2">
    <source>
        <dbReference type="SAM" id="Phobius"/>
    </source>
</evidence>
<dbReference type="PANTHER" id="PTHR30487:SF0">
    <property type="entry name" value="PREPILIN LEADER PEPTIDASE_N-METHYLTRANSFERASE-RELATED"/>
    <property type="match status" value="1"/>
</dbReference>
<feature type="transmembrane region" description="Helical" evidence="2">
    <location>
        <begin position="90"/>
        <end position="111"/>
    </location>
</feature>
<dbReference type="PANTHER" id="PTHR30487">
    <property type="entry name" value="TYPE 4 PREPILIN-LIKE PROTEINS LEADER PEPTIDE-PROCESSING ENZYME"/>
    <property type="match status" value="1"/>
</dbReference>
<feature type="transmembrane region" description="Helical" evidence="2">
    <location>
        <begin position="23"/>
        <end position="42"/>
    </location>
</feature>
<evidence type="ECO:0000313" key="5">
    <source>
        <dbReference type="Proteomes" id="UP001596410"/>
    </source>
</evidence>
<keyword evidence="2" id="KW-0472">Membrane</keyword>